<gene>
    <name evidence="4" type="ORF">BN946_scf185010.g57</name>
</gene>
<feature type="coiled-coil region" evidence="1">
    <location>
        <begin position="102"/>
        <end position="136"/>
    </location>
</feature>
<evidence type="ECO:0000313" key="5">
    <source>
        <dbReference type="Proteomes" id="UP000029665"/>
    </source>
</evidence>
<sequence>MSSAIHAESPRISGVPDGVRVLDIAGKSKRSLSKDERSPECRAIAKKHAALNAEREVRRQEAALLDDSARMVTSSQGKVHGTDVTMSGDRILDFVDKVVQRKLAVRKALRNLDEEIEQLEDKLATLRQSRKGVANAVITATVIASSDCTVNLQLTYLVAGVNWRPSYDLHAISVDGQPSTDVSMRYCATISQHTGEDWNDTALTLSTVAAQAQRYMSVPLLHPLKLTVLNQVTIIPNGGPYVSTVPMVPIIPPAPVDTQLYTPPAFVQPPVTVLAPPTGGVPPQVIIHPLRSPQPPQVEIEDLDRSRNWSDSGSSTGATGASYSRSGSPLPGLPTVPQVTSSTRSSLSVAFHVEDTMSIPSDGEDHRLTVAFLDFKANMKYISVPRHNPTVYIVANLENTSEYDLLPGTVNVFMNDSFVTKAFIDFITVNESFECVLGVDTSIKVSYQKEEKTAHEPRRNSAEPQNTTTRTMITTITNRHSFDIAELVVREAVPLGSENDRLHVVLRKPAGLAEAKDGQTVLDRVETEDDEAVKTKVRWTTAMDGRGGEKDGLFKWVCAIPAGKELSLESQWDVNFPVGLDWAESVAASGHHF</sequence>
<dbReference type="OrthoDB" id="10068793at2759"/>
<dbReference type="Pfam" id="PF13598">
    <property type="entry name" value="DUF4139"/>
    <property type="match status" value="1"/>
</dbReference>
<proteinExistence type="predicted"/>
<dbReference type="OMA" id="ANEGEDC"/>
<organism evidence="4 5">
    <name type="scientific">Pycnoporus cinnabarinus</name>
    <name type="common">Cinnabar-red polypore</name>
    <name type="synonym">Trametes cinnabarina</name>
    <dbReference type="NCBI Taxonomy" id="5643"/>
    <lineage>
        <taxon>Eukaryota</taxon>
        <taxon>Fungi</taxon>
        <taxon>Dikarya</taxon>
        <taxon>Basidiomycota</taxon>
        <taxon>Agaricomycotina</taxon>
        <taxon>Agaricomycetes</taxon>
        <taxon>Polyporales</taxon>
        <taxon>Polyporaceae</taxon>
        <taxon>Trametes</taxon>
    </lineage>
</organism>
<evidence type="ECO:0000256" key="2">
    <source>
        <dbReference type="SAM" id="MobiDB-lite"/>
    </source>
</evidence>
<comment type="caution">
    <text evidence="4">The sequence shown here is derived from an EMBL/GenBank/DDBJ whole genome shotgun (WGS) entry which is preliminary data.</text>
</comment>
<keyword evidence="5" id="KW-1185">Reference proteome</keyword>
<feature type="region of interest" description="Disordered" evidence="2">
    <location>
        <begin position="302"/>
        <end position="339"/>
    </location>
</feature>
<protein>
    <recommendedName>
        <fullName evidence="3">DUF4139 domain-containing protein</fullName>
    </recommendedName>
</protein>
<dbReference type="EMBL" id="CCBP010000240">
    <property type="protein sequence ID" value="CDO75132.1"/>
    <property type="molecule type" value="Genomic_DNA"/>
</dbReference>
<dbReference type="PANTHER" id="PTHR31005:SF8">
    <property type="entry name" value="DUF4139 DOMAIN-CONTAINING PROTEIN"/>
    <property type="match status" value="1"/>
</dbReference>
<dbReference type="NCBIfam" id="TIGR02231">
    <property type="entry name" value="mucoidy inhibitor MuiA family protein"/>
    <property type="match status" value="1"/>
</dbReference>
<evidence type="ECO:0000256" key="1">
    <source>
        <dbReference type="SAM" id="Coils"/>
    </source>
</evidence>
<dbReference type="PANTHER" id="PTHR31005">
    <property type="entry name" value="DUF4139 DOMAIN-CONTAINING PROTEIN"/>
    <property type="match status" value="1"/>
</dbReference>
<feature type="compositionally biased region" description="Low complexity" evidence="2">
    <location>
        <begin position="310"/>
        <end position="328"/>
    </location>
</feature>
<accession>A0A060SKS7</accession>
<evidence type="ECO:0000313" key="4">
    <source>
        <dbReference type="EMBL" id="CDO75132.1"/>
    </source>
</evidence>
<feature type="domain" description="DUF4139" evidence="3">
    <location>
        <begin position="152"/>
        <end position="577"/>
    </location>
</feature>
<dbReference type="AlphaFoldDB" id="A0A060SKS7"/>
<dbReference type="InterPro" id="IPR011935">
    <property type="entry name" value="CHP02231"/>
</dbReference>
<dbReference type="Proteomes" id="UP000029665">
    <property type="component" value="Unassembled WGS sequence"/>
</dbReference>
<dbReference type="HOGENOM" id="CLU_010457_2_0_1"/>
<dbReference type="STRING" id="5643.A0A060SKS7"/>
<evidence type="ECO:0000259" key="3">
    <source>
        <dbReference type="Pfam" id="PF13598"/>
    </source>
</evidence>
<reference evidence="4" key="1">
    <citation type="submission" date="2014-01" db="EMBL/GenBank/DDBJ databases">
        <title>The genome of the white-rot fungus Pycnoporus cinnabarinus: a basidiomycete model with a versatile arsenal for lignocellulosic biomass breakdown.</title>
        <authorList>
            <person name="Levasseur A."/>
            <person name="Lomascolo A."/>
            <person name="Ruiz-Duenas F.J."/>
            <person name="Uzan E."/>
            <person name="Piumi F."/>
            <person name="Kues U."/>
            <person name="Ram A.F.J."/>
            <person name="Murat C."/>
            <person name="Haon M."/>
            <person name="Benoit I."/>
            <person name="Arfi Y."/>
            <person name="Chevret D."/>
            <person name="Drula E."/>
            <person name="Kwon M.J."/>
            <person name="Gouret P."/>
            <person name="Lesage-Meessen L."/>
            <person name="Lombard V."/>
            <person name="Mariette J."/>
            <person name="Noirot C."/>
            <person name="Park J."/>
            <person name="Patyshakuliyeva A."/>
            <person name="Wieneger R.A.B."/>
            <person name="Wosten H.A.B."/>
            <person name="Martin F."/>
            <person name="Coutinho P.M."/>
            <person name="de Vries R."/>
            <person name="Martinez A.T."/>
            <person name="Klopp C."/>
            <person name="Pontarotti P."/>
            <person name="Henrissat B."/>
            <person name="Record E."/>
        </authorList>
    </citation>
    <scope>NUCLEOTIDE SEQUENCE [LARGE SCALE GENOMIC DNA]</scope>
    <source>
        <strain evidence="4">BRFM137</strain>
    </source>
</reference>
<dbReference type="InterPro" id="IPR037291">
    <property type="entry name" value="DUF4139"/>
</dbReference>
<name>A0A060SKS7_PYCCI</name>
<keyword evidence="1" id="KW-0175">Coiled coil</keyword>